<gene>
    <name evidence="2" type="ORF">Tsumi_09060</name>
    <name evidence="3" type="ORF">Tsumi_10450</name>
    <name evidence="4" type="ORF">Tsumi_10600</name>
    <name evidence="5" type="ORF">Tsumi_16090</name>
</gene>
<dbReference type="Proteomes" id="UP001628220">
    <property type="component" value="Unassembled WGS sequence"/>
</dbReference>
<dbReference type="EMBL" id="BAAFSF010000004">
    <property type="protein sequence ID" value="GAB1252503.1"/>
    <property type="molecule type" value="Genomic_DNA"/>
</dbReference>
<evidence type="ECO:0000313" key="2">
    <source>
        <dbReference type="EMBL" id="GAB1251801.1"/>
    </source>
</evidence>
<evidence type="ECO:0000313" key="6">
    <source>
        <dbReference type="Proteomes" id="UP001628220"/>
    </source>
</evidence>
<sequence length="154" mass="17792">MKKFLVNTIWAVGAIALALFCLSACTRELDVQQAYDFSLEVMPVQNSIAKGETAEIRCSLKRSGRFANTQYTIRYFQPDGKGCLKMDDGTVFKPNDRYPLTRDAFRLYYTSRSTDRQTIDIYVEDNFGQLQQRTFNFNNEREDKPKSSIEIQPT</sequence>
<evidence type="ECO:0000313" key="3">
    <source>
        <dbReference type="EMBL" id="GAB1251939.1"/>
    </source>
</evidence>
<comment type="caution">
    <text evidence="4">The sequence shown here is derived from an EMBL/GenBank/DDBJ whole genome shotgun (WGS) entry which is preliminary data.</text>
</comment>
<dbReference type="EMBL" id="BAAFSF010000003">
    <property type="protein sequence ID" value="GAB1251939.1"/>
    <property type="molecule type" value="Genomic_DNA"/>
</dbReference>
<protein>
    <submittedName>
        <fullName evidence="4">DUF3872 domain-containing protein</fullName>
    </submittedName>
</protein>
<dbReference type="Pfam" id="PF12988">
    <property type="entry name" value="TraQ_transposon"/>
    <property type="match status" value="1"/>
</dbReference>
<evidence type="ECO:0000313" key="5">
    <source>
        <dbReference type="EMBL" id="GAB1252503.1"/>
    </source>
</evidence>
<name>A0ABQ0E2P4_9PORP</name>
<proteinExistence type="predicted"/>
<evidence type="ECO:0000313" key="4">
    <source>
        <dbReference type="EMBL" id="GAB1251954.1"/>
    </source>
</evidence>
<evidence type="ECO:0000256" key="1">
    <source>
        <dbReference type="SAM" id="SignalP"/>
    </source>
</evidence>
<reference evidence="4 6" key="1">
    <citation type="journal article" date="2025" name="Int. J. Syst. Evol. Microbiol.">
        <title>Desulfovibrio falkowii sp. nov., Porphyromonas miyakawae sp. nov., Mediterraneibacter flintii sp. nov. and Owariibacterium komagatae gen. nov., sp. nov., isolated from human faeces.</title>
        <authorList>
            <person name="Hamaguchi T."/>
            <person name="Ohara M."/>
            <person name="Hisatomi A."/>
            <person name="Sekiguchi K."/>
            <person name="Takeda J.I."/>
            <person name="Ueyama J."/>
            <person name="Ito M."/>
            <person name="Nishiwaki H."/>
            <person name="Ogi T."/>
            <person name="Hirayama M."/>
            <person name="Ohkuma M."/>
            <person name="Sakamoto M."/>
            <person name="Ohno K."/>
        </authorList>
    </citation>
    <scope>NUCLEOTIDE SEQUENCE [LARGE SCALE GENOMIC DNA]</scope>
    <source>
        <strain evidence="4 6">13CB11C</strain>
    </source>
</reference>
<accession>A0ABQ0E2P4</accession>
<keyword evidence="6" id="KW-1185">Reference proteome</keyword>
<feature type="signal peptide" evidence="1">
    <location>
        <begin position="1"/>
        <end position="26"/>
    </location>
</feature>
<dbReference type="Gene3D" id="2.60.40.2410">
    <property type="entry name" value="Uncharacterised protein PF12988, DUF3872"/>
    <property type="match status" value="1"/>
</dbReference>
<organism evidence="4 6">
    <name type="scientific">Porphyromonas miyakawae</name>
    <dbReference type="NCBI Taxonomy" id="3137470"/>
    <lineage>
        <taxon>Bacteria</taxon>
        <taxon>Pseudomonadati</taxon>
        <taxon>Bacteroidota</taxon>
        <taxon>Bacteroidia</taxon>
        <taxon>Bacteroidales</taxon>
        <taxon>Porphyromonadaceae</taxon>
        <taxon>Porphyromonas</taxon>
    </lineage>
</organism>
<feature type="chain" id="PRO_5045029888" evidence="1">
    <location>
        <begin position="27"/>
        <end position="154"/>
    </location>
</feature>
<dbReference type="EMBL" id="BAAFSF010000004">
    <property type="protein sequence ID" value="GAB1251954.1"/>
    <property type="molecule type" value="Genomic_DNA"/>
</dbReference>
<keyword evidence="1" id="KW-0732">Signal</keyword>
<dbReference type="RefSeq" id="WP_411915618.1">
    <property type="nucleotide sequence ID" value="NZ_BAAFSF010000002.1"/>
</dbReference>
<dbReference type="InterPro" id="IPR038707">
    <property type="entry name" value="TraQ_sf"/>
</dbReference>
<dbReference type="InterPro" id="IPR024355">
    <property type="entry name" value="TraQ_bacteroidetes"/>
</dbReference>
<dbReference type="EMBL" id="BAAFSF010000002">
    <property type="protein sequence ID" value="GAB1251801.1"/>
    <property type="molecule type" value="Genomic_DNA"/>
</dbReference>